<dbReference type="Gene3D" id="3.40.50.150">
    <property type="entry name" value="Vaccinia Virus protein VP39"/>
    <property type="match status" value="1"/>
</dbReference>
<dbReference type="Gene3D" id="3.40.47.10">
    <property type="match status" value="1"/>
</dbReference>
<dbReference type="Pfam" id="PF00109">
    <property type="entry name" value="ketoacyl-synt"/>
    <property type="match status" value="1"/>
</dbReference>
<keyword evidence="11" id="KW-1185">Reference proteome</keyword>
<dbReference type="Gene3D" id="3.10.129.110">
    <property type="entry name" value="Polyketide synthase dehydratase"/>
    <property type="match status" value="1"/>
</dbReference>
<dbReference type="Gene3D" id="3.40.50.720">
    <property type="entry name" value="NAD(P)-binding Rossmann-like Domain"/>
    <property type="match status" value="1"/>
</dbReference>
<comment type="caution">
    <text evidence="10">The sequence shown here is derived from an EMBL/GenBank/DDBJ whole genome shotgun (WGS) entry which is preliminary data.</text>
</comment>
<dbReference type="InterPro" id="IPR014043">
    <property type="entry name" value="Acyl_transferase_dom"/>
</dbReference>
<dbReference type="InterPro" id="IPR050091">
    <property type="entry name" value="PKS_NRPS_Biosynth_Enz"/>
</dbReference>
<reference evidence="10" key="1">
    <citation type="submission" date="2021-12" db="EMBL/GenBank/DDBJ databases">
        <title>Convergent genome expansion in fungi linked to evolution of root-endophyte symbiosis.</title>
        <authorList>
            <consortium name="DOE Joint Genome Institute"/>
            <person name="Ke Y.-H."/>
            <person name="Bonito G."/>
            <person name="Liao H.-L."/>
            <person name="Looney B."/>
            <person name="Rojas-Flechas A."/>
            <person name="Nash J."/>
            <person name="Hameed K."/>
            <person name="Schadt C."/>
            <person name="Martin F."/>
            <person name="Crous P.W."/>
            <person name="Miettinen O."/>
            <person name="Magnuson J.K."/>
            <person name="Labbe J."/>
            <person name="Jacobson D."/>
            <person name="Doktycz M.J."/>
            <person name="Veneault-Fourrey C."/>
            <person name="Kuo A."/>
            <person name="Mondo S."/>
            <person name="Calhoun S."/>
            <person name="Riley R."/>
            <person name="Ohm R."/>
            <person name="LaButti K."/>
            <person name="Andreopoulos B."/>
            <person name="Pangilinan J."/>
            <person name="Nolan M."/>
            <person name="Tritt A."/>
            <person name="Clum A."/>
            <person name="Lipzen A."/>
            <person name="Daum C."/>
            <person name="Barry K."/>
            <person name="Grigoriev I.V."/>
            <person name="Vilgalys R."/>
        </authorList>
    </citation>
    <scope>NUCLEOTIDE SEQUENCE</scope>
    <source>
        <strain evidence="10">PMI_201</strain>
    </source>
</reference>
<dbReference type="RefSeq" id="XP_046076306.1">
    <property type="nucleotide sequence ID" value="XM_046213556.1"/>
</dbReference>
<dbReference type="Pfam" id="PF18558">
    <property type="entry name" value="HTH_51"/>
    <property type="match status" value="1"/>
</dbReference>
<feature type="active site" description="Proton acceptor; for dehydratase activity" evidence="5">
    <location>
        <position position="1319"/>
    </location>
</feature>
<dbReference type="EMBL" id="JAJTJA010000002">
    <property type="protein sequence ID" value="KAH8703288.1"/>
    <property type="molecule type" value="Genomic_DNA"/>
</dbReference>
<evidence type="ECO:0008006" key="12">
    <source>
        <dbReference type="Google" id="ProtNLM"/>
    </source>
</evidence>
<feature type="domain" description="Carrier" evidence="7">
    <location>
        <begin position="1669"/>
        <end position="1747"/>
    </location>
</feature>
<dbReference type="SUPFAM" id="SSF53901">
    <property type="entry name" value="Thiolase-like"/>
    <property type="match status" value="1"/>
</dbReference>
<dbReference type="Proteomes" id="UP001201262">
    <property type="component" value="Unassembled WGS sequence"/>
</dbReference>
<dbReference type="SUPFAM" id="SSF51735">
    <property type="entry name" value="NAD(P)-binding Rossmann-fold domains"/>
    <property type="match status" value="1"/>
</dbReference>
<dbReference type="InterPro" id="IPR013217">
    <property type="entry name" value="Methyltransf_12"/>
</dbReference>
<dbReference type="GeneID" id="70243843"/>
<dbReference type="SUPFAM" id="SSF53335">
    <property type="entry name" value="S-adenosyl-L-methionine-dependent methyltransferases"/>
    <property type="match status" value="1"/>
</dbReference>
<dbReference type="InterPro" id="IPR009081">
    <property type="entry name" value="PP-bd_ACP"/>
</dbReference>
<dbReference type="PROSITE" id="PS52019">
    <property type="entry name" value="PKS_MFAS_DH"/>
    <property type="match status" value="1"/>
</dbReference>
<feature type="compositionally biased region" description="Polar residues" evidence="6">
    <location>
        <begin position="1747"/>
        <end position="1768"/>
    </location>
</feature>
<dbReference type="Pfam" id="PF07993">
    <property type="entry name" value="NAD_binding_4"/>
    <property type="match status" value="1"/>
</dbReference>
<dbReference type="SMART" id="SM00825">
    <property type="entry name" value="PKS_KS"/>
    <property type="match status" value="1"/>
</dbReference>
<dbReference type="GO" id="GO:0004312">
    <property type="term" value="F:fatty acid synthase activity"/>
    <property type="evidence" value="ECO:0007669"/>
    <property type="project" value="TreeGrafter"/>
</dbReference>
<dbReference type="InterPro" id="IPR036736">
    <property type="entry name" value="ACP-like_sf"/>
</dbReference>
<dbReference type="InterPro" id="IPR014030">
    <property type="entry name" value="Ketoacyl_synth_N"/>
</dbReference>
<keyword evidence="1" id="KW-0596">Phosphopantetheine</keyword>
<evidence type="ECO:0000256" key="1">
    <source>
        <dbReference type="ARBA" id="ARBA00022450"/>
    </source>
</evidence>
<dbReference type="InterPro" id="IPR001227">
    <property type="entry name" value="Ac_transferase_dom_sf"/>
</dbReference>
<dbReference type="InterPro" id="IPR014031">
    <property type="entry name" value="Ketoacyl_synth_C"/>
</dbReference>
<organism evidence="10 11">
    <name type="scientific">Talaromyces proteolyticus</name>
    <dbReference type="NCBI Taxonomy" id="1131652"/>
    <lineage>
        <taxon>Eukaryota</taxon>
        <taxon>Fungi</taxon>
        <taxon>Dikarya</taxon>
        <taxon>Ascomycota</taxon>
        <taxon>Pezizomycotina</taxon>
        <taxon>Eurotiomycetes</taxon>
        <taxon>Eurotiomycetidae</taxon>
        <taxon>Eurotiales</taxon>
        <taxon>Trichocomaceae</taxon>
        <taxon>Talaromyces</taxon>
        <taxon>Talaromyces sect. Bacilispori</taxon>
    </lineage>
</organism>
<dbReference type="GO" id="GO:0044550">
    <property type="term" value="P:secondary metabolite biosynthetic process"/>
    <property type="evidence" value="ECO:0007669"/>
    <property type="project" value="TreeGrafter"/>
</dbReference>
<keyword evidence="2" id="KW-0597">Phosphoprotein</keyword>
<evidence type="ECO:0000313" key="10">
    <source>
        <dbReference type="EMBL" id="KAH8703288.1"/>
    </source>
</evidence>
<dbReference type="Gene3D" id="3.40.366.10">
    <property type="entry name" value="Malonyl-Coenzyme A Acyl Carrier Protein, domain 2"/>
    <property type="match status" value="2"/>
</dbReference>
<dbReference type="SUPFAM" id="SSF47336">
    <property type="entry name" value="ACP-like"/>
    <property type="match status" value="1"/>
</dbReference>
<evidence type="ECO:0000259" key="9">
    <source>
        <dbReference type="PROSITE" id="PS52019"/>
    </source>
</evidence>
<evidence type="ECO:0000256" key="6">
    <source>
        <dbReference type="SAM" id="MobiDB-lite"/>
    </source>
</evidence>
<dbReference type="PROSITE" id="PS50075">
    <property type="entry name" value="CARRIER"/>
    <property type="match status" value="1"/>
</dbReference>
<dbReference type="InterPro" id="IPR041068">
    <property type="entry name" value="HTH_51"/>
</dbReference>
<evidence type="ECO:0000256" key="4">
    <source>
        <dbReference type="ARBA" id="ARBA00023268"/>
    </source>
</evidence>
<name>A0AAD4L308_9EURO</name>
<gene>
    <name evidence="10" type="ORF">BGW36DRAFT_354716</name>
</gene>
<feature type="domain" description="Ketosynthase family 3 (KS3)" evidence="8">
    <location>
        <begin position="387"/>
        <end position="792"/>
    </location>
</feature>
<dbReference type="InterPro" id="IPR029063">
    <property type="entry name" value="SAM-dependent_MTases_sf"/>
</dbReference>
<dbReference type="SUPFAM" id="SSF52151">
    <property type="entry name" value="FabD/lysophospholipase-like"/>
    <property type="match status" value="1"/>
</dbReference>
<dbReference type="Gene3D" id="3.30.70.3290">
    <property type="match status" value="1"/>
</dbReference>
<dbReference type="GO" id="GO:0006633">
    <property type="term" value="P:fatty acid biosynthetic process"/>
    <property type="evidence" value="ECO:0007669"/>
    <property type="project" value="TreeGrafter"/>
</dbReference>
<feature type="region of interest" description="C-terminal hotdog fold" evidence="5">
    <location>
        <begin position="1456"/>
        <end position="1612"/>
    </location>
</feature>
<dbReference type="SMART" id="SM00827">
    <property type="entry name" value="PKS_AT"/>
    <property type="match status" value="1"/>
</dbReference>
<feature type="region of interest" description="Disordered" evidence="6">
    <location>
        <begin position="1744"/>
        <end position="1768"/>
    </location>
</feature>
<dbReference type="InterPro" id="IPR020841">
    <property type="entry name" value="PKS_Beta-ketoAc_synthase_dom"/>
</dbReference>
<dbReference type="CDD" id="cd02440">
    <property type="entry name" value="AdoMet_MTases"/>
    <property type="match status" value="1"/>
</dbReference>
<dbReference type="Pfam" id="PF02801">
    <property type="entry name" value="Ketoacyl-synt_C"/>
    <property type="match status" value="1"/>
</dbReference>
<feature type="compositionally biased region" description="Polar residues" evidence="6">
    <location>
        <begin position="2210"/>
        <end position="2239"/>
    </location>
</feature>
<feature type="region of interest" description="N-terminal hotdog fold" evidence="5">
    <location>
        <begin position="1285"/>
        <end position="1428"/>
    </location>
</feature>
<dbReference type="InterPro" id="IPR016039">
    <property type="entry name" value="Thiolase-like"/>
</dbReference>
<dbReference type="Gene3D" id="1.10.1200.10">
    <property type="entry name" value="ACP-like"/>
    <property type="match status" value="1"/>
</dbReference>
<keyword evidence="3" id="KW-0808">Transferase</keyword>
<protein>
    <recommendedName>
        <fullName evidence="12">Polyketide synthase</fullName>
    </recommendedName>
</protein>
<feature type="region of interest" description="Disordered" evidence="6">
    <location>
        <begin position="2210"/>
        <end position="2254"/>
    </location>
</feature>
<proteinExistence type="predicted"/>
<evidence type="ECO:0000313" key="11">
    <source>
        <dbReference type="Proteomes" id="UP001201262"/>
    </source>
</evidence>
<evidence type="ECO:0000259" key="8">
    <source>
        <dbReference type="PROSITE" id="PS52004"/>
    </source>
</evidence>
<dbReference type="Pfam" id="PF08242">
    <property type="entry name" value="Methyltransf_12"/>
    <property type="match status" value="1"/>
</dbReference>
<dbReference type="Pfam" id="PF00698">
    <property type="entry name" value="Acyl_transf_1"/>
    <property type="match status" value="1"/>
</dbReference>
<dbReference type="PROSITE" id="PS52004">
    <property type="entry name" value="KS3_2"/>
    <property type="match status" value="1"/>
</dbReference>
<dbReference type="InterPro" id="IPR013120">
    <property type="entry name" value="FAR_NAD-bd"/>
</dbReference>
<keyword evidence="4" id="KW-0511">Multifunctional enzyme</keyword>
<sequence>MVYRQQQMNMDSVFSPSLVIFGPQTTTWPSQKCLSLLRSDLLNEPTLARFADAVRNLPSLWSLIAEVEPRLLSGKTQGLQAFVELQTWLNTGVLECKLESIPSNALQSPLTVILHVVHYIKCVIQRSMCQPRSTDDDLPEKFGLQDNAVDFSEYASVALRLAACLGVFVDLNGGRDDPNETMQAVVVQWKTDLQRLWLLQTMANYPKAYTSVLKDSTTLTIVVPQMSVPSIRQTLLSEGIHVTPLSLAGRYHHSSNADAVRKIIQLAHSRPIEFQFPSTTRLMRPLRANYDAQIIDGGRQDLILHEMAIKSLLMEQVDWHTLMNATLTDGDAERFPSILVVGLTNCLPQEVLHREGGLDIQFSEEVRKLQTSPPLNSGLTPPQLNQENSIAIVGMAGRFPGADTLEEFWTLLQQAKSTLSELPANRFKSDVLRRSVTGTRFWGNFINDIDSFDRQFFKISSREATSMDPQQRLVLQVAVEAMLSAEYFSQRNNPSTDFGCYLGVGSVDYHDNIYSHQPTAYSAVGSLRAFLSGRVAHYFGWTGPSITYDTACSSSMVAIHSACKALLAGECSGALAGGVNIITSPALYQDLGAASFLSPTGASKAFDSAADGYCRGEGCGLVVLKKLSDALATSDPILGVIAGSAINQSENCVSITVPHSGSQSTLYRKVLAQSNLQPSDITYVEAHGTGTPVGDPIEWQSIRAVFGGPQREINSGKSEMKRALHVGSVKGNIGHLEAASGVAALIKSVLMIQKGEIPKQASFTVPWNMGFRGICVNNYGASGTNGALIVCETPASPPPSSAISTISSPRKHIVSIAAHSRRSFQTYCSLLLRQTLSASQQMFNLADYAFNLSHKQNLSAKFRRTAAIESIEELRSLLDDWQDDKGDNEDDQQFPAQSSGQVKPIVLCFGGQSSSIMGLNKEIYETITLFRFYLDEVNTLLSEQGSVTIYPHIFSKDPISDPVTLHCSLFALQYACAMSWINSGVTIRTIIGHSFGQITALCISGVLSLYDSVRYVSGRASLFVNKWNSETGTMITARATDIDGMLPALLATILPETLEVACYNSSSDLVLAGSTSAARKFKTAAAGISNIEVKELNTDRAFHSSLMDDILPDLRRLAASLTFRNPKINIETCTQGSSWTSFTADNLVAHSRQPVYFRDAVQRVKQRLGVSCIWLEAGSRSSIIQLAAKCVMEDSQGSIFLPVDLSNNDRPLDSLLNTTLRLCGIGGYPRIQHWLYHHRQRSHYKQINLPPYQFDMSRYWLEYKDSIEENTYPSDKATSTGNESHRPLQFIGYATSSKDTAVFAVNTRCLDIQTTISGHAVMGNGLCPASLYIELAAQSVYHLSSHDDKHHVAQAATNSTLLLPQVTELRILAPLGLDTSNSIHIELSRSTDIGGRGWSFTLTSNHMSSPKTSTCHASGIIRIQDIDDVHLSADRSALERFVGNNRCLRLLDDRLAESMQGSLIYRVFDRVVNYKSYYQGIQRLSSKGAEVAGVVSMPEASVSLLADNTCEPFLMDNFLQVAGLHVNCLRDTPRNDVYICTFIKEMHMYESLTPLDVTKELPSWNVYGYTKELDDIKRNLESDILVFNGVTKSLAVALLGVRFSRVNMISLGKTLSFINSTAGVAPSTTSNAPVISRSLENLDSEELLDSTLATQIRKGQEDIPCPENVTTLSLLHTQLKELLSSFTDIPTKEIDDSTTLEALGIDSLMETEFLSEIRSAFCIAVPADELRGISVAGLLSLLDSEKPPSSNSTRCSVPSSDVSTQGTQFSTVSTSSLVQKRDTSKNVSFHTENVQSNFSTLVNSHDLLQPAIEKEARKGPTFFDDIHEVFSTIKSGIGIGTGFSGFYTNVHPRQLNLVTAYIVEAFDILRCPLTTISEGEAVRAIPHIHKYEKLVRQLYQILEAAGIISRDGGSVYKRTGYSIDIPSSENLLKNILQDFPHYSDEHRLLAITGPRLADCLCGKVDAISLIFGSRESKELLANVYLNAPMFAAGTQLLCSFLTRLLTLSLPKMNDKSDNYRGKPREGIRILEIGAGTGGTTSRVIPALAACNIPFQYTFSDISASLVATAKQKFAFCKEMTRFTVMDIEQEPNPEFIGKYDIVMSTNCIHATRNLTATMTNIRKLLVPGGLLCLVELTRNLFWFDLVFGLLEGWWLFEDGRTHALASEFMWRECLMDAGYGQVNWTGGNNKESELLRLIIAVNPASPRQSFFTQQTSVQRINQQSEPNRPTVSQSYNSHRNALPKTSLPASMPPRLPLSTEKGAVVLLTGATGSLGSHVLQNLLSRTDVRRVVCLNRLTTQDAVYRQAEALRNRNIEISPQKWSRIQVLETKTEFPKLGLDDMVYGALCDDVTHIVHNAWPMSFRRPLKSFEPQFKALQNLIQLARIISNKTERPSITPRLLFISSIGVVGQHSAIQKNESIPEESILSDSSGLAMGYAQAKLVCEKMIQDVHLEESEADRIEATFARIGQMTGSRMNGVWNPEEHFPALLRSSQTVGALPRIDGSVSWLPVDIAAAVVGDLLLDPRPPHLVYHIENPIRQSWIELVDQFSNHLDVHTTIPYSDWLNRVQRIPDAKETKDGAYSANPARRLFEFFETDFIRMDCGGVILDTTFTQNISRTLREATTVSPEIIAHYISNWKRMGFLK</sequence>
<evidence type="ECO:0000256" key="3">
    <source>
        <dbReference type="ARBA" id="ARBA00022679"/>
    </source>
</evidence>
<evidence type="ECO:0000256" key="5">
    <source>
        <dbReference type="PROSITE-ProRule" id="PRU01363"/>
    </source>
</evidence>
<dbReference type="InterPro" id="IPR036291">
    <property type="entry name" value="NAD(P)-bd_dom_sf"/>
</dbReference>
<dbReference type="PANTHER" id="PTHR43775:SF21">
    <property type="entry name" value="NON-REDUCING POLYKETIDE SYNTHASE AUSA-RELATED"/>
    <property type="match status" value="1"/>
</dbReference>
<dbReference type="InterPro" id="IPR042104">
    <property type="entry name" value="PKS_dehydratase_sf"/>
</dbReference>
<dbReference type="Pfam" id="PF00550">
    <property type="entry name" value="PP-binding"/>
    <property type="match status" value="1"/>
</dbReference>
<dbReference type="InterPro" id="IPR049900">
    <property type="entry name" value="PKS_mFAS_DH"/>
</dbReference>
<dbReference type="InterPro" id="IPR016035">
    <property type="entry name" value="Acyl_Trfase/lysoPLipase"/>
</dbReference>
<evidence type="ECO:0000256" key="2">
    <source>
        <dbReference type="ARBA" id="ARBA00022553"/>
    </source>
</evidence>
<accession>A0AAD4L308</accession>
<dbReference type="PANTHER" id="PTHR43775">
    <property type="entry name" value="FATTY ACID SYNTHASE"/>
    <property type="match status" value="1"/>
</dbReference>
<evidence type="ECO:0000259" key="7">
    <source>
        <dbReference type="PROSITE" id="PS50075"/>
    </source>
</evidence>
<feature type="domain" description="PKS/mFAS DH" evidence="9">
    <location>
        <begin position="1285"/>
        <end position="1612"/>
    </location>
</feature>
<feature type="active site" description="Proton donor; for dehydratase activity" evidence="5">
    <location>
        <position position="1516"/>
    </location>
</feature>
<dbReference type="CDD" id="cd00833">
    <property type="entry name" value="PKS"/>
    <property type="match status" value="1"/>
</dbReference>